<reference evidence="9 10" key="1">
    <citation type="submission" date="2020-04" db="EMBL/GenBank/DDBJ databases">
        <title>Genome-Wide Identification of 5-Methylcytosine Sites in Bacterial Genomes By High-Throughput Sequencing of MspJI Restriction Fragments.</title>
        <authorList>
            <person name="Wu V."/>
        </authorList>
    </citation>
    <scope>NUCLEOTIDE SEQUENCE [LARGE SCALE GENOMIC DNA]</scope>
    <source>
        <strain evidence="9 10">S2</strain>
    </source>
</reference>
<comment type="similarity">
    <text evidence="6">Belongs to the peptidase M3 family.</text>
</comment>
<dbReference type="Proteomes" id="UP000501868">
    <property type="component" value="Chromosome"/>
</dbReference>
<dbReference type="Pfam" id="PF01432">
    <property type="entry name" value="Peptidase_M3"/>
    <property type="match status" value="1"/>
</dbReference>
<proteinExistence type="inferred from homology"/>
<evidence type="ECO:0000256" key="4">
    <source>
        <dbReference type="ARBA" id="ARBA00022833"/>
    </source>
</evidence>
<keyword evidence="2 6" id="KW-0479">Metal-binding</keyword>
<evidence type="ECO:0000259" key="8">
    <source>
        <dbReference type="Pfam" id="PF08439"/>
    </source>
</evidence>
<keyword evidence="4 6" id="KW-0862">Zinc</keyword>
<keyword evidence="1 6" id="KW-0645">Protease</keyword>
<comment type="cofactor">
    <cofactor evidence="6">
        <name>Zn(2+)</name>
        <dbReference type="ChEBI" id="CHEBI:29105"/>
    </cofactor>
    <text evidence="6">Binds 1 zinc ion.</text>
</comment>
<dbReference type="EMBL" id="CP051128">
    <property type="protein sequence ID" value="QIZ09983.1"/>
    <property type="molecule type" value="Genomic_DNA"/>
</dbReference>
<dbReference type="Gene3D" id="1.20.140.70">
    <property type="entry name" value="Oligopeptidase f, N-terminal domain"/>
    <property type="match status" value="1"/>
</dbReference>
<evidence type="ECO:0000259" key="7">
    <source>
        <dbReference type="Pfam" id="PF01432"/>
    </source>
</evidence>
<dbReference type="PANTHER" id="PTHR34217">
    <property type="entry name" value="METAL-DEPENDENT CARBOXYPEPTIDASE"/>
    <property type="match status" value="1"/>
</dbReference>
<keyword evidence="3 6" id="KW-0378">Hydrolase</keyword>
<dbReference type="InterPro" id="IPR001333">
    <property type="entry name" value="Peptidase_M32_Taq"/>
</dbReference>
<dbReference type="InterPro" id="IPR034006">
    <property type="entry name" value="M3B_PepF_2"/>
</dbReference>
<evidence type="ECO:0000313" key="9">
    <source>
        <dbReference type="EMBL" id="QIZ09983.1"/>
    </source>
</evidence>
<name>A0A6H1P8W7_PRIMG</name>
<evidence type="ECO:0000313" key="10">
    <source>
        <dbReference type="Proteomes" id="UP000501868"/>
    </source>
</evidence>
<evidence type="ECO:0000256" key="1">
    <source>
        <dbReference type="ARBA" id="ARBA00022670"/>
    </source>
</evidence>
<evidence type="ECO:0000256" key="2">
    <source>
        <dbReference type="ARBA" id="ARBA00022723"/>
    </source>
</evidence>
<keyword evidence="5 6" id="KW-0482">Metalloprotease</keyword>
<organism evidence="9 10">
    <name type="scientific">Priestia megaterium</name>
    <name type="common">Bacillus megaterium</name>
    <dbReference type="NCBI Taxonomy" id="1404"/>
    <lineage>
        <taxon>Bacteria</taxon>
        <taxon>Bacillati</taxon>
        <taxon>Bacillota</taxon>
        <taxon>Bacilli</taxon>
        <taxon>Bacillales</taxon>
        <taxon>Bacillaceae</taxon>
        <taxon>Priestia</taxon>
    </lineage>
</organism>
<evidence type="ECO:0000256" key="3">
    <source>
        <dbReference type="ARBA" id="ARBA00022801"/>
    </source>
</evidence>
<dbReference type="Pfam" id="PF08439">
    <property type="entry name" value="Peptidase_M3_N"/>
    <property type="match status" value="1"/>
</dbReference>
<dbReference type="SUPFAM" id="SSF55486">
    <property type="entry name" value="Metalloproteases ('zincins'), catalytic domain"/>
    <property type="match status" value="1"/>
</dbReference>
<dbReference type="AlphaFoldDB" id="A0A6H1P8W7"/>
<dbReference type="InterPro" id="IPR013647">
    <property type="entry name" value="OligopepF_N_dom"/>
</dbReference>
<dbReference type="GO" id="GO:0006508">
    <property type="term" value="P:proteolysis"/>
    <property type="evidence" value="ECO:0007669"/>
    <property type="project" value="UniProtKB-KW"/>
</dbReference>
<reference evidence="9 10" key="2">
    <citation type="submission" date="2020-04" db="EMBL/GenBank/DDBJ databases">
        <authorList>
            <person name="Fomenkov A."/>
            <person name="Anton B.P."/>
            <person name="Roberts R.J."/>
        </authorList>
    </citation>
    <scope>NUCLEOTIDE SEQUENCE [LARGE SCALE GENOMIC DNA]</scope>
    <source>
        <strain evidence="9 10">S2</strain>
    </source>
</reference>
<gene>
    <name evidence="9" type="ORF">HFZ78_27480</name>
</gene>
<protein>
    <submittedName>
        <fullName evidence="9">M3 family oligoendopeptidase</fullName>
    </submittedName>
</protein>
<feature type="domain" description="Oligopeptidase F N-terminal" evidence="8">
    <location>
        <begin position="117"/>
        <end position="183"/>
    </location>
</feature>
<evidence type="ECO:0000256" key="6">
    <source>
        <dbReference type="RuleBase" id="RU003435"/>
    </source>
</evidence>
<dbReference type="CDD" id="cd09607">
    <property type="entry name" value="M3B_PepF"/>
    <property type="match status" value="1"/>
</dbReference>
<dbReference type="InterPro" id="IPR011977">
    <property type="entry name" value="Pept_M3B_clade3"/>
</dbReference>
<dbReference type="GO" id="GO:0004222">
    <property type="term" value="F:metalloendopeptidase activity"/>
    <property type="evidence" value="ECO:0007669"/>
    <property type="project" value="InterPro"/>
</dbReference>
<dbReference type="NCBIfam" id="TIGR02290">
    <property type="entry name" value="M3_fam_3"/>
    <property type="match status" value="1"/>
</dbReference>
<dbReference type="GO" id="GO:0046872">
    <property type="term" value="F:metal ion binding"/>
    <property type="evidence" value="ECO:0007669"/>
    <property type="project" value="UniProtKB-UniRule"/>
</dbReference>
<sequence>MTATPYSDVWDLEIIFKGGSDSKEFADHITLTSELIDLFQAKASSWTPLNTTEDSKFLQVLLEDFEHAAKKLRQAGAFVGCLQAQNTEDKKAYNLEARVTSLSAAFQTALSRFDSLLTTINDDVWVQLLADEKLKVLSYILNERRDRAKDKLSKEEEAIISALGVDGYHSWGQLYDLIVGKIKISFNENGKEKLLSVGQAFNKFSSPDREIRTAIFENWEKAWGDQADILAKTLNHLSGFRLSVYKKRGWEDVLKEPLSINRMEKRTLETMWTVISENKQMLVKYLERKATLLGLEKLSWYDLDAPYGKTASKISYQEGAEFIEQNFAIFGEKMASFAQKAFKEQWIEGEDRPGKAPGGFCTFFPESNQSRIFMTFSGTPSNVSTLAHELGHGFHTFAMKGVHHLNRNYAMNVAETASTFAEMIVADAAVKNAKDEEEKLVLLDDKIQRTVALLMNIHARFLFETRFYEERKQGPVAVERLNELMLAAQKEAYSNALEEYHPLFWASKLHFFITGVPFYNFPYTFGYLFSLGIYAQALEEGRGYEDKYIALLKDTASMSVEDLAQKHLQVDLTQPDFWEKAVRICLDDINEFLALTEDK</sequence>
<accession>A0A6H1P8W7</accession>
<feature type="domain" description="Peptidase M3A/M3B catalytic" evidence="7">
    <location>
        <begin position="205"/>
        <end position="583"/>
    </location>
</feature>
<dbReference type="InterPro" id="IPR042088">
    <property type="entry name" value="OligoPept_F_C"/>
</dbReference>
<dbReference type="Gene3D" id="1.10.1370.20">
    <property type="entry name" value="Oligoendopeptidase f, C-terminal domain"/>
    <property type="match status" value="1"/>
</dbReference>
<dbReference type="GO" id="GO:0004181">
    <property type="term" value="F:metallocarboxypeptidase activity"/>
    <property type="evidence" value="ECO:0007669"/>
    <property type="project" value="InterPro"/>
</dbReference>
<dbReference type="PANTHER" id="PTHR34217:SF1">
    <property type="entry name" value="CARBOXYPEPTIDASE 1"/>
    <property type="match status" value="1"/>
</dbReference>
<evidence type="ECO:0000256" key="5">
    <source>
        <dbReference type="ARBA" id="ARBA00023049"/>
    </source>
</evidence>
<dbReference type="InterPro" id="IPR001567">
    <property type="entry name" value="Pept_M3A_M3B_dom"/>
</dbReference>